<evidence type="ECO:0000256" key="5">
    <source>
        <dbReference type="SAM" id="Phobius"/>
    </source>
</evidence>
<dbReference type="PANTHER" id="PTHR12570">
    <property type="match status" value="1"/>
</dbReference>
<feature type="transmembrane region" description="Helical" evidence="5">
    <location>
        <begin position="100"/>
        <end position="118"/>
    </location>
</feature>
<dbReference type="AlphaFoldDB" id="A0A7S4VW19"/>
<proteinExistence type="predicted"/>
<accession>A0A7S4VW19</accession>
<feature type="transmembrane region" description="Helical" evidence="5">
    <location>
        <begin position="66"/>
        <end position="88"/>
    </location>
</feature>
<dbReference type="EMBL" id="HBNR01045343">
    <property type="protein sequence ID" value="CAE4606288.1"/>
    <property type="molecule type" value="Transcribed_RNA"/>
</dbReference>
<feature type="transmembrane region" description="Helical" evidence="5">
    <location>
        <begin position="138"/>
        <end position="156"/>
    </location>
</feature>
<feature type="transmembrane region" description="Helical" evidence="5">
    <location>
        <begin position="236"/>
        <end position="259"/>
    </location>
</feature>
<organism evidence="6">
    <name type="scientific">Alexandrium monilatum</name>
    <dbReference type="NCBI Taxonomy" id="311494"/>
    <lineage>
        <taxon>Eukaryota</taxon>
        <taxon>Sar</taxon>
        <taxon>Alveolata</taxon>
        <taxon>Dinophyceae</taxon>
        <taxon>Gonyaulacales</taxon>
        <taxon>Pyrocystaceae</taxon>
        <taxon>Alexandrium</taxon>
    </lineage>
</organism>
<dbReference type="GO" id="GO:0015095">
    <property type="term" value="F:magnesium ion transmembrane transporter activity"/>
    <property type="evidence" value="ECO:0007669"/>
    <property type="project" value="InterPro"/>
</dbReference>
<evidence type="ECO:0000256" key="2">
    <source>
        <dbReference type="ARBA" id="ARBA00022692"/>
    </source>
</evidence>
<evidence type="ECO:0000256" key="1">
    <source>
        <dbReference type="ARBA" id="ARBA00004141"/>
    </source>
</evidence>
<dbReference type="InterPro" id="IPR008521">
    <property type="entry name" value="Mg_trans_NIPA"/>
</dbReference>
<evidence type="ECO:0000313" key="6">
    <source>
        <dbReference type="EMBL" id="CAE4606288.1"/>
    </source>
</evidence>
<evidence type="ECO:0000256" key="3">
    <source>
        <dbReference type="ARBA" id="ARBA00022989"/>
    </source>
</evidence>
<feature type="transmembrane region" description="Helical" evidence="5">
    <location>
        <begin position="271"/>
        <end position="288"/>
    </location>
</feature>
<protein>
    <recommendedName>
        <fullName evidence="7">Magnesium transporter</fullName>
    </recommendedName>
</protein>
<evidence type="ECO:0008006" key="7">
    <source>
        <dbReference type="Google" id="ProtNLM"/>
    </source>
</evidence>
<feature type="transmembrane region" description="Helical" evidence="5">
    <location>
        <begin position="6"/>
        <end position="29"/>
    </location>
</feature>
<comment type="subcellular location">
    <subcellularLocation>
        <location evidence="1">Membrane</location>
        <topology evidence="1">Multi-pass membrane protein</topology>
    </subcellularLocation>
</comment>
<evidence type="ECO:0000256" key="4">
    <source>
        <dbReference type="ARBA" id="ARBA00023136"/>
    </source>
</evidence>
<keyword evidence="2 5" id="KW-0812">Transmembrane</keyword>
<feature type="transmembrane region" description="Helical" evidence="5">
    <location>
        <begin position="168"/>
        <end position="188"/>
    </location>
</feature>
<dbReference type="PANTHER" id="PTHR12570:SF9">
    <property type="entry name" value="MAGNESIUM TRANSPORTER NIPA8-RELATED"/>
    <property type="match status" value="1"/>
</dbReference>
<keyword evidence="3 5" id="KW-1133">Transmembrane helix</keyword>
<feature type="transmembrane region" description="Helical" evidence="5">
    <location>
        <begin position="208"/>
        <end position="229"/>
    </location>
</feature>
<keyword evidence="4 5" id="KW-0472">Membrane</keyword>
<dbReference type="GO" id="GO:0016020">
    <property type="term" value="C:membrane"/>
    <property type="evidence" value="ECO:0007669"/>
    <property type="project" value="UniProtKB-SubCell"/>
</dbReference>
<sequence>MLLEQWQIGVLTSCLASLLGTLGGQLRVLSHASEGKGGLVWRVRGLLLCGWSLWVMGQALGQLAMVLAPATIIACVAFGSSLLSNAMLAPLVLQEQFTRAHAFGLLLLSAGGCAVTETSAHMDQRYTLDDLVGFGTRLPFLAATAGCLCIALALAARSAQQARLDAWSFAFLFSFVGAVDMLVTKWTLQLLRLQLGALSDEEAPAGPLIVASGIVMVVLHLMVLGFQMVSTRYGEVLLNLPLFLGSGAMMQVALCGTFFNEFDEFSSQRALVFSAGFVLMLVGLGATSRASALEVPLLPLEAPLLAEPEAKAKAIAGPPSCTSLAGDAVRLAAGQADVYPLTP</sequence>
<gene>
    <name evidence="6" type="ORF">AMON00008_LOCUS31530</name>
</gene>
<name>A0A7S4VW19_9DINO</name>
<reference evidence="6" key="1">
    <citation type="submission" date="2021-01" db="EMBL/GenBank/DDBJ databases">
        <authorList>
            <person name="Corre E."/>
            <person name="Pelletier E."/>
            <person name="Niang G."/>
            <person name="Scheremetjew M."/>
            <person name="Finn R."/>
            <person name="Kale V."/>
            <person name="Holt S."/>
            <person name="Cochrane G."/>
            <person name="Meng A."/>
            <person name="Brown T."/>
            <person name="Cohen L."/>
        </authorList>
    </citation>
    <scope>NUCLEOTIDE SEQUENCE</scope>
    <source>
        <strain evidence="6">CCMP3105</strain>
    </source>
</reference>